<accession>A0ABD3UQW4</accession>
<dbReference type="InterPro" id="IPR013861">
    <property type="entry name" value="TMEM115/Pdh1/Rbl19"/>
</dbReference>
<feature type="transmembrane region" description="Helical" evidence="6">
    <location>
        <begin position="125"/>
        <end position="148"/>
    </location>
</feature>
<feature type="compositionally biased region" description="Polar residues" evidence="5">
    <location>
        <begin position="352"/>
        <end position="371"/>
    </location>
</feature>
<dbReference type="PANTHER" id="PTHR13377">
    <property type="entry name" value="PLACENTAL PROTEIN 6"/>
    <property type="match status" value="1"/>
</dbReference>
<dbReference type="FunFam" id="1.20.1540.10:FF:000004">
    <property type="entry name" value="Transmembrane protein 115"/>
    <property type="match status" value="1"/>
</dbReference>
<keyword evidence="8" id="KW-1185">Reference proteome</keyword>
<dbReference type="SMART" id="SM01160">
    <property type="entry name" value="DUF1751"/>
    <property type="match status" value="1"/>
</dbReference>
<dbReference type="Proteomes" id="UP001634394">
    <property type="component" value="Unassembled WGS sequence"/>
</dbReference>
<sequence>MRKIPNAVRDRRHDKLYTDNMATSMIKRNLPIFRENLSAAFGNSSLVVKTVAISAVFGYFLSFVPYAVRFLTVTPGYVLPPNFWVWTFLTHPFIELHLWDVLSDILVVILCGKLLEPLWGALDMLIFFALVEIGVAVASTFTYLAMYFATKNEDYLFATHIHGLAGYIAGFSVAVKQVMPDHVLLTSPFGKLRNTHIPLLLVVTVVTLRLIGLIDGPYHIMFMWGILISWTYLRFFQNHSNGNKGDMAENFSFASFFPSQIQPVVAIISNTTFLVLVKLKVCKKPQRRYDVSSPTTITITLPGTDPQDAERRKNLALKALNERLNKTEQSWPSLDEEEPSSPEIKLEGEASGSASVPQTSSGSDNPPSQAT</sequence>
<keyword evidence="3 6" id="KW-1133">Transmembrane helix</keyword>
<evidence type="ECO:0008006" key="9">
    <source>
        <dbReference type="Google" id="ProtNLM"/>
    </source>
</evidence>
<dbReference type="SUPFAM" id="SSF144091">
    <property type="entry name" value="Rhomboid-like"/>
    <property type="match status" value="1"/>
</dbReference>
<gene>
    <name evidence="7" type="ORF">ACJMK2_015595</name>
</gene>
<keyword evidence="2 6" id="KW-0812">Transmembrane</keyword>
<evidence type="ECO:0000313" key="8">
    <source>
        <dbReference type="Proteomes" id="UP001634394"/>
    </source>
</evidence>
<evidence type="ECO:0000256" key="5">
    <source>
        <dbReference type="SAM" id="MobiDB-lite"/>
    </source>
</evidence>
<dbReference type="Pfam" id="PF08551">
    <property type="entry name" value="DUF1751"/>
    <property type="match status" value="1"/>
</dbReference>
<comment type="caution">
    <text evidence="7">The sequence shown here is derived from an EMBL/GenBank/DDBJ whole genome shotgun (WGS) entry which is preliminary data.</text>
</comment>
<feature type="transmembrane region" description="Helical" evidence="6">
    <location>
        <begin position="155"/>
        <end position="175"/>
    </location>
</feature>
<reference evidence="7 8" key="1">
    <citation type="submission" date="2024-11" db="EMBL/GenBank/DDBJ databases">
        <title>Chromosome-level genome assembly of the freshwater bivalve Anodonta woodiana.</title>
        <authorList>
            <person name="Chen X."/>
        </authorList>
    </citation>
    <scope>NUCLEOTIDE SEQUENCE [LARGE SCALE GENOMIC DNA]</scope>
    <source>
        <strain evidence="7">MN2024</strain>
        <tissue evidence="7">Gills</tissue>
    </source>
</reference>
<evidence type="ECO:0000256" key="3">
    <source>
        <dbReference type="ARBA" id="ARBA00022989"/>
    </source>
</evidence>
<feature type="transmembrane region" description="Helical" evidence="6">
    <location>
        <begin position="256"/>
        <end position="277"/>
    </location>
</feature>
<feature type="transmembrane region" description="Helical" evidence="6">
    <location>
        <begin position="218"/>
        <end position="236"/>
    </location>
</feature>
<dbReference type="EMBL" id="JBJQND010000015">
    <property type="protein sequence ID" value="KAL3851899.1"/>
    <property type="molecule type" value="Genomic_DNA"/>
</dbReference>
<evidence type="ECO:0000256" key="4">
    <source>
        <dbReference type="ARBA" id="ARBA00023136"/>
    </source>
</evidence>
<evidence type="ECO:0000256" key="6">
    <source>
        <dbReference type="SAM" id="Phobius"/>
    </source>
</evidence>
<keyword evidence="4 6" id="KW-0472">Membrane</keyword>
<proteinExistence type="predicted"/>
<feature type="region of interest" description="Disordered" evidence="5">
    <location>
        <begin position="324"/>
        <end position="371"/>
    </location>
</feature>
<organism evidence="7 8">
    <name type="scientific">Sinanodonta woodiana</name>
    <name type="common">Chinese pond mussel</name>
    <name type="synonym">Anodonta woodiana</name>
    <dbReference type="NCBI Taxonomy" id="1069815"/>
    <lineage>
        <taxon>Eukaryota</taxon>
        <taxon>Metazoa</taxon>
        <taxon>Spiralia</taxon>
        <taxon>Lophotrochozoa</taxon>
        <taxon>Mollusca</taxon>
        <taxon>Bivalvia</taxon>
        <taxon>Autobranchia</taxon>
        <taxon>Heteroconchia</taxon>
        <taxon>Palaeoheterodonta</taxon>
        <taxon>Unionida</taxon>
        <taxon>Unionoidea</taxon>
        <taxon>Unionidae</taxon>
        <taxon>Unioninae</taxon>
        <taxon>Sinanodonta</taxon>
    </lineage>
</organism>
<evidence type="ECO:0000256" key="1">
    <source>
        <dbReference type="ARBA" id="ARBA00004141"/>
    </source>
</evidence>
<name>A0ABD3UQW4_SINWO</name>
<dbReference type="PANTHER" id="PTHR13377:SF3">
    <property type="entry name" value="TRANSMEMBRANE PROTEIN 115"/>
    <property type="match status" value="1"/>
</dbReference>
<dbReference type="Gene3D" id="1.20.1540.10">
    <property type="entry name" value="Rhomboid-like"/>
    <property type="match status" value="1"/>
</dbReference>
<dbReference type="AlphaFoldDB" id="A0ABD3UQW4"/>
<dbReference type="GO" id="GO:0016020">
    <property type="term" value="C:membrane"/>
    <property type="evidence" value="ECO:0007669"/>
    <property type="project" value="UniProtKB-SubCell"/>
</dbReference>
<feature type="transmembrane region" description="Helical" evidence="6">
    <location>
        <begin position="195"/>
        <end position="211"/>
    </location>
</feature>
<evidence type="ECO:0000313" key="7">
    <source>
        <dbReference type="EMBL" id="KAL3851899.1"/>
    </source>
</evidence>
<protein>
    <recommendedName>
        <fullName evidence="9">Transmembrane protein 115</fullName>
    </recommendedName>
</protein>
<evidence type="ECO:0000256" key="2">
    <source>
        <dbReference type="ARBA" id="ARBA00022692"/>
    </source>
</evidence>
<dbReference type="InterPro" id="IPR035952">
    <property type="entry name" value="Rhomboid-like_sf"/>
</dbReference>
<comment type="subcellular location">
    <subcellularLocation>
        <location evidence="1">Membrane</location>
        <topology evidence="1">Multi-pass membrane protein</topology>
    </subcellularLocation>
</comment>